<dbReference type="InterPro" id="IPR002656">
    <property type="entry name" value="Acyl_transf_3_dom"/>
</dbReference>
<keyword evidence="12" id="KW-1185">Reference proteome</keyword>
<dbReference type="Pfam" id="PF01757">
    <property type="entry name" value="Acyl_transf_3"/>
    <property type="match status" value="2"/>
</dbReference>
<dbReference type="GO" id="GO:0005886">
    <property type="term" value="C:plasma membrane"/>
    <property type="evidence" value="ECO:0007669"/>
    <property type="project" value="UniProtKB-SubCell"/>
</dbReference>
<keyword evidence="4 9" id="KW-0812">Transmembrane</keyword>
<evidence type="ECO:0000256" key="6">
    <source>
        <dbReference type="ARBA" id="ARBA00023136"/>
    </source>
</evidence>
<dbReference type="RefSeq" id="WP_121484973.1">
    <property type="nucleotide sequence ID" value="NZ_QQXL01000004.1"/>
</dbReference>
<organism evidence="11 12">
    <name type="scientific">Galactobacter caseinivorans</name>
    <dbReference type="NCBI Taxonomy" id="2676123"/>
    <lineage>
        <taxon>Bacteria</taxon>
        <taxon>Bacillati</taxon>
        <taxon>Actinomycetota</taxon>
        <taxon>Actinomycetes</taxon>
        <taxon>Micrococcales</taxon>
        <taxon>Micrococcaceae</taxon>
        <taxon>Galactobacter</taxon>
    </lineage>
</organism>
<gene>
    <name evidence="11" type="ORF">DWQ67_07390</name>
</gene>
<evidence type="ECO:0000256" key="9">
    <source>
        <dbReference type="SAM" id="Phobius"/>
    </source>
</evidence>
<evidence type="ECO:0000256" key="8">
    <source>
        <dbReference type="SAM" id="MobiDB-lite"/>
    </source>
</evidence>
<dbReference type="InterPro" id="IPR036514">
    <property type="entry name" value="SGNH_hydro_sf"/>
</dbReference>
<dbReference type="GO" id="GO:0016747">
    <property type="term" value="F:acyltransferase activity, transferring groups other than amino-acyl groups"/>
    <property type="evidence" value="ECO:0007669"/>
    <property type="project" value="InterPro"/>
</dbReference>
<name>A0A496PIQ2_9MICC</name>
<dbReference type="Proteomes" id="UP000273119">
    <property type="component" value="Unassembled WGS sequence"/>
</dbReference>
<evidence type="ECO:0000313" key="11">
    <source>
        <dbReference type="EMBL" id="RKW70320.1"/>
    </source>
</evidence>
<keyword evidence="7 11" id="KW-0012">Acyltransferase</keyword>
<feature type="transmembrane region" description="Helical" evidence="9">
    <location>
        <begin position="115"/>
        <end position="135"/>
    </location>
</feature>
<proteinExistence type="predicted"/>
<evidence type="ECO:0000256" key="2">
    <source>
        <dbReference type="ARBA" id="ARBA00022475"/>
    </source>
</evidence>
<feature type="transmembrane region" description="Helical" evidence="9">
    <location>
        <begin position="307"/>
        <end position="325"/>
    </location>
</feature>
<protein>
    <submittedName>
        <fullName evidence="11">Acyltransferase</fullName>
    </submittedName>
</protein>
<feature type="region of interest" description="Disordered" evidence="8">
    <location>
        <begin position="1"/>
        <end position="41"/>
    </location>
</feature>
<feature type="transmembrane region" description="Helical" evidence="9">
    <location>
        <begin position="331"/>
        <end position="353"/>
    </location>
</feature>
<dbReference type="PANTHER" id="PTHR23028:SF53">
    <property type="entry name" value="ACYL_TRANSF_3 DOMAIN-CONTAINING PROTEIN"/>
    <property type="match status" value="1"/>
</dbReference>
<evidence type="ECO:0000256" key="1">
    <source>
        <dbReference type="ARBA" id="ARBA00004651"/>
    </source>
</evidence>
<dbReference type="PANTHER" id="PTHR23028">
    <property type="entry name" value="ACETYLTRANSFERASE"/>
    <property type="match status" value="1"/>
</dbReference>
<dbReference type="SUPFAM" id="SSF52266">
    <property type="entry name" value="SGNH hydrolase"/>
    <property type="match status" value="1"/>
</dbReference>
<dbReference type="InterPro" id="IPR050879">
    <property type="entry name" value="Acyltransferase_3"/>
</dbReference>
<dbReference type="EMBL" id="QQXL01000004">
    <property type="protein sequence ID" value="RKW70320.1"/>
    <property type="molecule type" value="Genomic_DNA"/>
</dbReference>
<feature type="compositionally biased region" description="Pro residues" evidence="8">
    <location>
        <begin position="1"/>
        <end position="10"/>
    </location>
</feature>
<feature type="transmembrane region" description="Helical" evidence="9">
    <location>
        <begin position="185"/>
        <end position="202"/>
    </location>
</feature>
<evidence type="ECO:0000256" key="7">
    <source>
        <dbReference type="ARBA" id="ARBA00023315"/>
    </source>
</evidence>
<feature type="transmembrane region" description="Helical" evidence="9">
    <location>
        <begin position="254"/>
        <end position="272"/>
    </location>
</feature>
<comment type="caution">
    <text evidence="11">The sequence shown here is derived from an EMBL/GenBank/DDBJ whole genome shotgun (WGS) entry which is preliminary data.</text>
</comment>
<sequence length="670" mass="71028">MPASDPPSPAPHVSAGGRDDAPAGTPSDAPAGPPPREPSAAAPHRRILALDGLRGLAVLAVVAFHAWPGIFPGGFVGVDLFFVLSGYLITAGLVRRLDAGKGPGLRSFWVKRARRLWPALAVLLVIATALSWLAFPDASAGLRRQWLGALTYTGNWLQIAAGQSYFEQSAPPLFEHLWSLAVEEQFYLLWPLLLWGLCWLIRPGRWGLTRPSVILWRTRAALALAAASALGMALGFRDGEDPSRLYFGTDTHSFGLLLGAAVALLLAGRAAASPAHSAHPGYSANPAHQANPAHPTTASLSSPAGRWAMAAWAGLAMLAAALFWLPADSALTYRGGLVGLCVVLAGLVLHLVTRHNALSSALSARWLRWCGRRSYAAYLWHWPLLVIGRRVSPDALDPLVIVLAVALTFVLAELSGRWVEDPIMRHGFKATTRAWARGVRGALSAGGARRNVAVAWLAAATVVVLAAAVAIVAAPSVSALQTQLDQARSALQAQEQEQAKQGAAKPGSKAKIGTRIDVIGDSVTLAAAPSLLKSMPGINVKADVGRQAKDAPELLGTLHKSGNLRPIVVVSLGTNGKPRQEVWDEVLRAVGPQRTLVLVTPSGDRDWIPEVTESMRRLARDNPDRVKLADWNAARDQVTDFASDGIHPGPQGAALYSSLIKRAAKDADAG</sequence>
<dbReference type="AlphaFoldDB" id="A0A496PIQ2"/>
<feature type="transmembrane region" description="Helical" evidence="9">
    <location>
        <begin position="214"/>
        <end position="234"/>
    </location>
</feature>
<evidence type="ECO:0000256" key="5">
    <source>
        <dbReference type="ARBA" id="ARBA00022989"/>
    </source>
</evidence>
<feature type="region of interest" description="Disordered" evidence="8">
    <location>
        <begin position="277"/>
        <end position="299"/>
    </location>
</feature>
<keyword evidence="5 9" id="KW-1133">Transmembrane helix</keyword>
<keyword evidence="2" id="KW-1003">Cell membrane</keyword>
<keyword evidence="3 11" id="KW-0808">Transferase</keyword>
<evidence type="ECO:0000256" key="3">
    <source>
        <dbReference type="ARBA" id="ARBA00022679"/>
    </source>
</evidence>
<evidence type="ECO:0000313" key="12">
    <source>
        <dbReference type="Proteomes" id="UP000273119"/>
    </source>
</evidence>
<keyword evidence="6 9" id="KW-0472">Membrane</keyword>
<evidence type="ECO:0000256" key="4">
    <source>
        <dbReference type="ARBA" id="ARBA00022692"/>
    </source>
</evidence>
<evidence type="ECO:0000259" key="10">
    <source>
        <dbReference type="Pfam" id="PF01757"/>
    </source>
</evidence>
<feature type="domain" description="Acyltransferase 3" evidence="10">
    <location>
        <begin position="307"/>
        <end position="412"/>
    </location>
</feature>
<feature type="transmembrane region" description="Helical" evidence="9">
    <location>
        <begin position="73"/>
        <end position="94"/>
    </location>
</feature>
<accession>A0A496PIQ2</accession>
<dbReference type="Gene3D" id="3.40.50.1110">
    <property type="entry name" value="SGNH hydrolase"/>
    <property type="match status" value="1"/>
</dbReference>
<comment type="subcellular location">
    <subcellularLocation>
        <location evidence="1">Cell membrane</location>
        <topology evidence="1">Multi-pass membrane protein</topology>
    </subcellularLocation>
</comment>
<dbReference type="GO" id="GO:0009103">
    <property type="term" value="P:lipopolysaccharide biosynthetic process"/>
    <property type="evidence" value="ECO:0007669"/>
    <property type="project" value="TreeGrafter"/>
</dbReference>
<reference evidence="11 12" key="1">
    <citation type="submission" date="2018-07" db="EMBL/GenBank/DDBJ databases">
        <title>Arthrobacter sp. nov., isolated from raw cow's milk with high bacterial count.</title>
        <authorList>
            <person name="Hahne J."/>
            <person name="Isele D."/>
            <person name="Lipski A."/>
        </authorList>
    </citation>
    <scope>NUCLEOTIDE SEQUENCE [LARGE SCALE GENOMIC DNA]</scope>
    <source>
        <strain evidence="11 12">JZ R-183</strain>
    </source>
</reference>
<feature type="domain" description="Acyltransferase 3" evidence="10">
    <location>
        <begin position="48"/>
        <end position="196"/>
    </location>
</feature>
<feature type="transmembrane region" description="Helical" evidence="9">
    <location>
        <begin position="453"/>
        <end position="474"/>
    </location>
</feature>